<dbReference type="InterPro" id="IPR011894">
    <property type="entry name" value="PorC_KorC"/>
</dbReference>
<dbReference type="SUPFAM" id="SSF53323">
    <property type="entry name" value="Pyruvate-ferredoxin oxidoreductase, PFOR, domain III"/>
    <property type="match status" value="1"/>
</dbReference>
<evidence type="ECO:0000259" key="2">
    <source>
        <dbReference type="Pfam" id="PF01558"/>
    </source>
</evidence>
<dbReference type="Proteomes" id="UP000317315">
    <property type="component" value="Unassembled WGS sequence"/>
</dbReference>
<dbReference type="EMBL" id="FXTM01000014">
    <property type="protein sequence ID" value="SMO60884.1"/>
    <property type="molecule type" value="Genomic_DNA"/>
</dbReference>
<proteinExistence type="predicted"/>
<dbReference type="RefSeq" id="WP_142935642.1">
    <property type="nucleotide sequence ID" value="NZ_FXTM01000014.1"/>
</dbReference>
<dbReference type="PANTHER" id="PTHR43366:SF1">
    <property type="entry name" value="PYRUVATE SYNTHASE SUBUNIT PORC"/>
    <property type="match status" value="1"/>
</dbReference>
<accession>A0A521CN47</accession>
<dbReference type="AlphaFoldDB" id="A0A521CN47"/>
<evidence type="ECO:0000256" key="1">
    <source>
        <dbReference type="ARBA" id="ARBA00023002"/>
    </source>
</evidence>
<dbReference type="PANTHER" id="PTHR43366">
    <property type="entry name" value="PYRUVATE SYNTHASE SUBUNIT PORC"/>
    <property type="match status" value="1"/>
</dbReference>
<dbReference type="GO" id="GO:0016625">
    <property type="term" value="F:oxidoreductase activity, acting on the aldehyde or oxo group of donors, iron-sulfur protein as acceptor"/>
    <property type="evidence" value="ECO:0007669"/>
    <property type="project" value="InterPro"/>
</dbReference>
<dbReference type="InterPro" id="IPR019752">
    <property type="entry name" value="Pyrv/ketoisovalerate_OxRed_cat"/>
</dbReference>
<name>A0A521CN47_9BACT</name>
<keyword evidence="1" id="KW-0560">Oxidoreductase</keyword>
<evidence type="ECO:0000313" key="4">
    <source>
        <dbReference type="Proteomes" id="UP000317315"/>
    </source>
</evidence>
<dbReference type="InterPro" id="IPR002869">
    <property type="entry name" value="Pyrv_flavodox_OxRed_cen"/>
</dbReference>
<sequence>MIEIRWHARGGQGAVTASKILASAVIEEGKYAQSNPDYGAERSGAPLRAYNRVSETPITLHCMVLNPDIVIVVDPTLLKTVPFLEGTDENSTLLINTDKSPQEVREKYGIEGRKIYTVDATRIAMEELKRPLMNVPMLGALVKILNGLVDIKTVENDVRKAFGKKISENALQANIRALHRAYEEVRSE</sequence>
<feature type="domain" description="Pyruvate/ketoisovalerate oxidoreductase catalytic" evidence="2">
    <location>
        <begin position="10"/>
        <end position="183"/>
    </location>
</feature>
<reference evidence="3 4" key="1">
    <citation type="submission" date="2017-05" db="EMBL/GenBank/DDBJ databases">
        <authorList>
            <person name="Varghese N."/>
            <person name="Submissions S."/>
        </authorList>
    </citation>
    <scope>NUCLEOTIDE SEQUENCE [LARGE SCALE GENOMIC DNA]</scope>
    <source>
        <strain evidence="3 4">DSM 16304</strain>
    </source>
</reference>
<dbReference type="NCBIfam" id="TIGR02175">
    <property type="entry name" value="PorC_KorC"/>
    <property type="match status" value="1"/>
</dbReference>
<dbReference type="Pfam" id="PF01558">
    <property type="entry name" value="POR"/>
    <property type="match status" value="1"/>
</dbReference>
<dbReference type="InterPro" id="IPR051626">
    <property type="entry name" value="Oxidoreductase_gamma_subunit"/>
</dbReference>
<keyword evidence="4" id="KW-1185">Reference proteome</keyword>
<protein>
    <submittedName>
        <fullName evidence="3">Pyruvate ferredoxin oxidoreductase gamma subunit</fullName>
    </submittedName>
</protein>
<keyword evidence="3" id="KW-0670">Pyruvate</keyword>
<organism evidence="3 4">
    <name type="scientific">Balnearium lithotrophicum</name>
    <dbReference type="NCBI Taxonomy" id="223788"/>
    <lineage>
        <taxon>Bacteria</taxon>
        <taxon>Pseudomonadati</taxon>
        <taxon>Aquificota</taxon>
        <taxon>Aquificia</taxon>
        <taxon>Desulfurobacteriales</taxon>
        <taxon>Desulfurobacteriaceae</taxon>
        <taxon>Balnearium</taxon>
    </lineage>
</organism>
<dbReference type="Gene3D" id="3.40.920.10">
    <property type="entry name" value="Pyruvate-ferredoxin oxidoreductase, PFOR, domain III"/>
    <property type="match status" value="1"/>
</dbReference>
<gene>
    <name evidence="3" type="ORF">SAMN06269117_1147</name>
</gene>
<dbReference type="OrthoDB" id="9794954at2"/>
<evidence type="ECO:0000313" key="3">
    <source>
        <dbReference type="EMBL" id="SMO60884.1"/>
    </source>
</evidence>